<feature type="transmembrane region" description="Helical" evidence="1">
    <location>
        <begin position="99"/>
        <end position="118"/>
    </location>
</feature>
<dbReference type="AlphaFoldDB" id="A0A7M5X091"/>
<accession>A0A7M5X091</accession>
<sequence length="138" mass="15171">MEAFRYFGDSDGIIITCRFLICRNRPIGQLTDECRRCGQRTFPLRRKRDAAKEDESNVLTDKSVKSPPIFIAVRDAPDKSALKESGRKSSSNDIGATKTTALIVIAGLVGSVLCVAIAKKVFFNNPATKEAHLLSPKE</sequence>
<evidence type="ECO:0000313" key="4">
    <source>
        <dbReference type="Proteomes" id="UP000594262"/>
    </source>
</evidence>
<organism evidence="3 4">
    <name type="scientific">Clytia hemisphaerica</name>
    <dbReference type="NCBI Taxonomy" id="252671"/>
    <lineage>
        <taxon>Eukaryota</taxon>
        <taxon>Metazoa</taxon>
        <taxon>Cnidaria</taxon>
        <taxon>Hydrozoa</taxon>
        <taxon>Hydroidolina</taxon>
        <taxon>Leptothecata</taxon>
        <taxon>Obeliida</taxon>
        <taxon>Clytiidae</taxon>
        <taxon>Clytia</taxon>
    </lineage>
</organism>
<protein>
    <recommendedName>
        <fullName evidence="2">ZP domain-containing protein</fullName>
    </recommendedName>
</protein>
<proteinExistence type="predicted"/>
<keyword evidence="1" id="KW-1133">Transmembrane helix</keyword>
<dbReference type="EnsemblMetazoa" id="CLYHEMT015710.1">
    <property type="protein sequence ID" value="CLYHEMP015710.1"/>
    <property type="gene ID" value="CLYHEMG015710"/>
</dbReference>
<evidence type="ECO:0000259" key="2">
    <source>
        <dbReference type="PROSITE" id="PS51034"/>
    </source>
</evidence>
<keyword evidence="1" id="KW-0472">Membrane</keyword>
<dbReference type="PROSITE" id="PS51034">
    <property type="entry name" value="ZP_2"/>
    <property type="match status" value="1"/>
</dbReference>
<reference evidence="3" key="1">
    <citation type="submission" date="2021-01" db="UniProtKB">
        <authorList>
            <consortium name="EnsemblMetazoa"/>
        </authorList>
    </citation>
    <scope>IDENTIFICATION</scope>
</reference>
<feature type="domain" description="ZP" evidence="2">
    <location>
        <begin position="1"/>
        <end position="41"/>
    </location>
</feature>
<evidence type="ECO:0000256" key="1">
    <source>
        <dbReference type="SAM" id="Phobius"/>
    </source>
</evidence>
<name>A0A7M5X091_9CNID</name>
<dbReference type="InterPro" id="IPR001507">
    <property type="entry name" value="ZP_dom"/>
</dbReference>
<evidence type="ECO:0000313" key="3">
    <source>
        <dbReference type="EnsemblMetazoa" id="CLYHEMP015710.1"/>
    </source>
</evidence>
<keyword evidence="1" id="KW-0812">Transmembrane</keyword>
<keyword evidence="4" id="KW-1185">Reference proteome</keyword>
<dbReference type="Proteomes" id="UP000594262">
    <property type="component" value="Unplaced"/>
</dbReference>